<dbReference type="GO" id="GO:0062129">
    <property type="term" value="C:chitin-based extracellular matrix"/>
    <property type="evidence" value="ECO:0007669"/>
    <property type="project" value="TreeGrafter"/>
</dbReference>
<keyword evidence="5" id="KW-0240">DNA-directed RNA polymerase</keyword>
<dbReference type="GO" id="GO:0000428">
    <property type="term" value="C:DNA-directed RNA polymerase complex"/>
    <property type="evidence" value="ECO:0007669"/>
    <property type="project" value="UniProtKB-KW"/>
</dbReference>
<protein>
    <submittedName>
        <fullName evidence="5">DNA-directed RNA polymerase II subunit RPB1</fullName>
    </submittedName>
</protein>
<evidence type="ECO:0000313" key="5">
    <source>
        <dbReference type="RefSeq" id="XP_025829929.1"/>
    </source>
</evidence>
<evidence type="ECO:0000313" key="4">
    <source>
        <dbReference type="Proteomes" id="UP000192223"/>
    </source>
</evidence>
<dbReference type="PANTHER" id="PTHR10380:SF206">
    <property type="entry name" value="GH27759P"/>
    <property type="match status" value="1"/>
</dbReference>
<dbReference type="PANTHER" id="PTHR10380">
    <property type="entry name" value="CUTICLE PROTEIN"/>
    <property type="match status" value="1"/>
</dbReference>
<dbReference type="GeneID" id="108733688"/>
<dbReference type="InterPro" id="IPR050468">
    <property type="entry name" value="Cuticle_Struct_Prot"/>
</dbReference>
<organism evidence="4 5">
    <name type="scientific">Agrilus planipennis</name>
    <name type="common">Emerald ash borer</name>
    <name type="synonym">Agrilus marcopoli</name>
    <dbReference type="NCBI Taxonomy" id="224129"/>
    <lineage>
        <taxon>Eukaryota</taxon>
        <taxon>Metazoa</taxon>
        <taxon>Ecdysozoa</taxon>
        <taxon>Arthropoda</taxon>
        <taxon>Hexapoda</taxon>
        <taxon>Insecta</taxon>
        <taxon>Pterygota</taxon>
        <taxon>Neoptera</taxon>
        <taxon>Endopterygota</taxon>
        <taxon>Coleoptera</taxon>
        <taxon>Polyphaga</taxon>
        <taxon>Elateriformia</taxon>
        <taxon>Buprestoidea</taxon>
        <taxon>Buprestidae</taxon>
        <taxon>Agrilinae</taxon>
        <taxon>Agrilus</taxon>
    </lineage>
</organism>
<feature type="signal peptide" evidence="3">
    <location>
        <begin position="1"/>
        <end position="23"/>
    </location>
</feature>
<keyword evidence="3" id="KW-0732">Signal</keyword>
<dbReference type="InParanoid" id="A0A7F5R3T4"/>
<dbReference type="FunCoup" id="A0A7F5R3T4">
    <property type="interactions" value="34"/>
</dbReference>
<dbReference type="RefSeq" id="XP_025829929.1">
    <property type="nucleotide sequence ID" value="XM_025974144.1"/>
</dbReference>
<evidence type="ECO:0000256" key="1">
    <source>
        <dbReference type="PROSITE-ProRule" id="PRU00497"/>
    </source>
</evidence>
<feature type="chain" id="PRO_5028893941" evidence="3">
    <location>
        <begin position="24"/>
        <end position="477"/>
    </location>
</feature>
<feature type="region of interest" description="Disordered" evidence="2">
    <location>
        <begin position="251"/>
        <end position="270"/>
    </location>
</feature>
<keyword evidence="1" id="KW-0193">Cuticle</keyword>
<keyword evidence="4" id="KW-1185">Reference proteome</keyword>
<sequence>MREPLFAAPWILVVLASFGSVLTNQDQYHIQTDEGPERYFRYMTLSGQYRKEKRLEDGTVVGSYGWVDDDGMFRLKDYIADNDGYRIIRTKNIYVGRKTPVRVALKTAKNAPAGSGYIPNIKKYSSGVTPNSIDYQPLSATTSYLPPSPHYKSSSPDYSTFYNPPSTTYLPSLPNEVDSHIGSSSVTSTNIQPAPDATKYQTNDLHRINYFNSVSKIPNVQILPNSGPPPSSVVPLVPSSTIEPPVLISGSSSISSTSIPSTTASPIQYSSSTTSTTTISSSQNTTQISPLLVATQTSRSFTQNNETFVEYTSTPSPIFTTYLQSTQSPPTAYETSPTVVSPIIRNEIETSDYSSYPQYEHYDERSDNPYIHSNGPTYPIDQNGRIFTGRTSNENHNSHPANIPITNDGFRYYLPKAYHEEQSLPDDTKMGSFGYVDPFGIERVIYYKADPANGFLHKKRNRYLGVHATPYNSQNLS</sequence>
<dbReference type="AlphaFoldDB" id="A0A7F5R3T4"/>
<dbReference type="GO" id="GO:0008010">
    <property type="term" value="F:structural constituent of chitin-based larval cuticle"/>
    <property type="evidence" value="ECO:0007669"/>
    <property type="project" value="TreeGrafter"/>
</dbReference>
<keyword evidence="5" id="KW-0804">Transcription</keyword>
<gene>
    <name evidence="5" type="primary">LOC108733688</name>
</gene>
<dbReference type="OrthoDB" id="8251006at2759"/>
<evidence type="ECO:0000256" key="3">
    <source>
        <dbReference type="SAM" id="SignalP"/>
    </source>
</evidence>
<proteinExistence type="predicted"/>
<reference evidence="5" key="1">
    <citation type="submission" date="2025-08" db="UniProtKB">
        <authorList>
            <consortium name="RefSeq"/>
        </authorList>
    </citation>
    <scope>IDENTIFICATION</scope>
    <source>
        <tissue evidence="5">Entire body</tissue>
    </source>
</reference>
<dbReference type="InterPro" id="IPR000618">
    <property type="entry name" value="Insect_cuticle"/>
</dbReference>
<accession>A0A7F5R3T4</accession>
<dbReference type="PROSITE" id="PS51155">
    <property type="entry name" value="CHIT_BIND_RR_2"/>
    <property type="match status" value="1"/>
</dbReference>
<dbReference type="KEGG" id="apln:108733688"/>
<dbReference type="Pfam" id="PF00379">
    <property type="entry name" value="Chitin_bind_4"/>
    <property type="match status" value="2"/>
</dbReference>
<name>A0A7F5R3T4_AGRPL</name>
<dbReference type="Proteomes" id="UP000192223">
    <property type="component" value="Unplaced"/>
</dbReference>
<evidence type="ECO:0000256" key="2">
    <source>
        <dbReference type="SAM" id="MobiDB-lite"/>
    </source>
</evidence>